<name>A0A0B1TPK3_OESDE</name>
<dbReference type="GO" id="GO:0004190">
    <property type="term" value="F:aspartic-type endopeptidase activity"/>
    <property type="evidence" value="ECO:0007669"/>
    <property type="project" value="InterPro"/>
</dbReference>
<dbReference type="AlphaFoldDB" id="A0A0B1TPK3"/>
<dbReference type="Proteomes" id="UP000053660">
    <property type="component" value="Unassembled WGS sequence"/>
</dbReference>
<dbReference type="PROSITE" id="PS00141">
    <property type="entry name" value="ASP_PROTEASE"/>
    <property type="match status" value="1"/>
</dbReference>
<dbReference type="EMBL" id="KN549240">
    <property type="protein sequence ID" value="KHJ99154.1"/>
    <property type="molecule type" value="Genomic_DNA"/>
</dbReference>
<evidence type="ECO:0008006" key="4">
    <source>
        <dbReference type="Google" id="ProtNLM"/>
    </source>
</evidence>
<evidence type="ECO:0000313" key="2">
    <source>
        <dbReference type="EMBL" id="KHJ99154.1"/>
    </source>
</evidence>
<gene>
    <name evidence="2" type="ORF">OESDEN_00862</name>
</gene>
<accession>A0A0B1TPK3</accession>
<evidence type="ECO:0000256" key="1">
    <source>
        <dbReference type="SAM" id="MobiDB-lite"/>
    </source>
</evidence>
<keyword evidence="3" id="KW-1185">Reference proteome</keyword>
<feature type="compositionally biased region" description="Polar residues" evidence="1">
    <location>
        <begin position="1"/>
        <end position="27"/>
    </location>
</feature>
<feature type="region of interest" description="Disordered" evidence="1">
    <location>
        <begin position="1"/>
        <end position="32"/>
    </location>
</feature>
<proteinExistence type="predicted"/>
<dbReference type="GO" id="GO:0006508">
    <property type="term" value="P:proteolysis"/>
    <property type="evidence" value="ECO:0007669"/>
    <property type="project" value="InterPro"/>
</dbReference>
<evidence type="ECO:0000313" key="3">
    <source>
        <dbReference type="Proteomes" id="UP000053660"/>
    </source>
</evidence>
<protein>
    <recommendedName>
        <fullName evidence="4">Peptidase aspartic putative domain-containing protein</fullName>
    </recommendedName>
</protein>
<reference evidence="2 3" key="1">
    <citation type="submission" date="2014-03" db="EMBL/GenBank/DDBJ databases">
        <title>Draft genome of the hookworm Oesophagostomum dentatum.</title>
        <authorList>
            <person name="Mitreva M."/>
        </authorList>
    </citation>
    <scope>NUCLEOTIDE SEQUENCE [LARGE SCALE GENOMIC DNA]</scope>
    <source>
        <strain evidence="2 3">OD-Hann</strain>
    </source>
</reference>
<sequence length="207" mass="23113">MQQPPSSNRNQQGTEQRQAVQNSQSGGETAILDRTPSNVKKCVLQIATATIFDEEEMDYQPFHLLLDSGTQRTIIKSQFSRGLKLSVLRSTSFTTSGMDELQENFSSDKIHRLIEQDLLSSKTDHSSPVPTLPSELILTPTVFGYTISGSCLATWKAALAQIQEGALVVATPNVSSKNDYKQDIKHHYVLEAFGIKKRKTIRLRILY</sequence>
<organism evidence="2 3">
    <name type="scientific">Oesophagostomum dentatum</name>
    <name type="common">Nodular worm</name>
    <dbReference type="NCBI Taxonomy" id="61180"/>
    <lineage>
        <taxon>Eukaryota</taxon>
        <taxon>Metazoa</taxon>
        <taxon>Ecdysozoa</taxon>
        <taxon>Nematoda</taxon>
        <taxon>Chromadorea</taxon>
        <taxon>Rhabditida</taxon>
        <taxon>Rhabditina</taxon>
        <taxon>Rhabditomorpha</taxon>
        <taxon>Strongyloidea</taxon>
        <taxon>Strongylidae</taxon>
        <taxon>Oesophagostomum</taxon>
    </lineage>
</organism>
<dbReference type="InterPro" id="IPR001969">
    <property type="entry name" value="Aspartic_peptidase_AS"/>
</dbReference>